<dbReference type="InterPro" id="IPR027417">
    <property type="entry name" value="P-loop_NTPase"/>
</dbReference>
<comment type="catalytic activity">
    <reaction evidence="5">
        <text>ATP + H2O = ADP + phosphate + H(+)</text>
        <dbReference type="Rhea" id="RHEA:13065"/>
        <dbReference type="ChEBI" id="CHEBI:15377"/>
        <dbReference type="ChEBI" id="CHEBI:15378"/>
        <dbReference type="ChEBI" id="CHEBI:30616"/>
        <dbReference type="ChEBI" id="CHEBI:43474"/>
        <dbReference type="ChEBI" id="CHEBI:456216"/>
        <dbReference type="EC" id="3.6.4.13"/>
    </reaction>
</comment>
<evidence type="ECO:0000256" key="1">
    <source>
        <dbReference type="ARBA" id="ARBA00022741"/>
    </source>
</evidence>
<dbReference type="GO" id="GO:0016787">
    <property type="term" value="F:hydrolase activity"/>
    <property type="evidence" value="ECO:0007669"/>
    <property type="project" value="UniProtKB-KW"/>
</dbReference>
<keyword evidence="2" id="KW-0378">Hydrolase</keyword>
<dbReference type="GO" id="GO:0003676">
    <property type="term" value="F:nucleic acid binding"/>
    <property type="evidence" value="ECO:0007669"/>
    <property type="project" value="InterPro"/>
</dbReference>
<keyword evidence="4" id="KW-0067">ATP-binding</keyword>
<evidence type="ECO:0000256" key="3">
    <source>
        <dbReference type="ARBA" id="ARBA00022806"/>
    </source>
</evidence>
<name>A0A7R9L767_9ACAR</name>
<keyword evidence="3" id="KW-0347">Helicase</keyword>
<dbReference type="PANTHER" id="PTHR12131:SF1">
    <property type="entry name" value="ATP-DEPENDENT RNA HELICASE SUPV3L1, MITOCHONDRIAL-RELATED"/>
    <property type="match status" value="1"/>
</dbReference>
<dbReference type="PROSITE" id="PS51192">
    <property type="entry name" value="HELICASE_ATP_BIND_1"/>
    <property type="match status" value="1"/>
</dbReference>
<dbReference type="FunFam" id="3.40.50.300:FF:000354">
    <property type="entry name" value="ATP-dependent RNA helicase SKI2"/>
    <property type="match status" value="1"/>
</dbReference>
<evidence type="ECO:0000259" key="6">
    <source>
        <dbReference type="PROSITE" id="PS51192"/>
    </source>
</evidence>
<gene>
    <name evidence="7" type="ORF">OSB1V03_LOCUS15484</name>
</gene>
<reference evidence="7" key="1">
    <citation type="submission" date="2020-11" db="EMBL/GenBank/DDBJ databases">
        <authorList>
            <person name="Tran Van P."/>
        </authorList>
    </citation>
    <scope>NUCLEOTIDE SEQUENCE</scope>
</reference>
<feature type="non-terminal residue" evidence="7">
    <location>
        <position position="1"/>
    </location>
</feature>
<dbReference type="Gene3D" id="3.40.50.300">
    <property type="entry name" value="P-loop containing nucleotide triphosphate hydrolases"/>
    <property type="match status" value="1"/>
</dbReference>
<keyword evidence="1" id="KW-0547">Nucleotide-binding</keyword>
<evidence type="ECO:0000256" key="5">
    <source>
        <dbReference type="ARBA" id="ARBA00047984"/>
    </source>
</evidence>
<dbReference type="GO" id="GO:0070478">
    <property type="term" value="P:nuclear-transcribed mRNA catabolic process, 3'-5' exonucleolytic nonsense-mediated decay"/>
    <property type="evidence" value="ECO:0007669"/>
    <property type="project" value="TreeGrafter"/>
</dbReference>
<dbReference type="InterPro" id="IPR011545">
    <property type="entry name" value="DEAD/DEAH_box_helicase_dom"/>
</dbReference>
<evidence type="ECO:0000256" key="4">
    <source>
        <dbReference type="ARBA" id="ARBA00022840"/>
    </source>
</evidence>
<accession>A0A7R9L767</accession>
<evidence type="ECO:0000256" key="2">
    <source>
        <dbReference type="ARBA" id="ARBA00022801"/>
    </source>
</evidence>
<dbReference type="InterPro" id="IPR014001">
    <property type="entry name" value="Helicase_ATP-bd"/>
</dbReference>
<dbReference type="Pfam" id="PF00270">
    <property type="entry name" value="DEAD"/>
    <property type="match status" value="1"/>
</dbReference>
<dbReference type="SUPFAM" id="SSF52540">
    <property type="entry name" value="P-loop containing nucleoside triphosphate hydrolases"/>
    <property type="match status" value="1"/>
</dbReference>
<keyword evidence="8" id="KW-1185">Reference proteome</keyword>
<evidence type="ECO:0000313" key="8">
    <source>
        <dbReference type="Proteomes" id="UP000759131"/>
    </source>
</evidence>
<dbReference type="InterPro" id="IPR050699">
    <property type="entry name" value="RNA-DNA_Helicase"/>
</dbReference>
<dbReference type="GO" id="GO:0055087">
    <property type="term" value="C:Ski complex"/>
    <property type="evidence" value="ECO:0007669"/>
    <property type="project" value="TreeGrafter"/>
</dbReference>
<dbReference type="EMBL" id="CAJPIZ010016003">
    <property type="protein sequence ID" value="CAG2115522.1"/>
    <property type="molecule type" value="Genomic_DNA"/>
</dbReference>
<dbReference type="PANTHER" id="PTHR12131">
    <property type="entry name" value="ATP-DEPENDENT RNA AND DNA HELICASE"/>
    <property type="match status" value="1"/>
</dbReference>
<organism evidence="7">
    <name type="scientific">Medioppia subpectinata</name>
    <dbReference type="NCBI Taxonomy" id="1979941"/>
    <lineage>
        <taxon>Eukaryota</taxon>
        <taxon>Metazoa</taxon>
        <taxon>Ecdysozoa</taxon>
        <taxon>Arthropoda</taxon>
        <taxon>Chelicerata</taxon>
        <taxon>Arachnida</taxon>
        <taxon>Acari</taxon>
        <taxon>Acariformes</taxon>
        <taxon>Sarcoptiformes</taxon>
        <taxon>Oribatida</taxon>
        <taxon>Brachypylina</taxon>
        <taxon>Oppioidea</taxon>
        <taxon>Oppiidae</taxon>
        <taxon>Medioppia</taxon>
    </lineage>
</organism>
<proteinExistence type="predicted"/>
<dbReference type="EMBL" id="OC870578">
    <property type="protein sequence ID" value="CAD7635092.1"/>
    <property type="molecule type" value="Genomic_DNA"/>
</dbReference>
<dbReference type="OrthoDB" id="64767at2759"/>
<feature type="domain" description="Helicase ATP-binding" evidence="6">
    <location>
        <begin position="43"/>
        <end position="199"/>
    </location>
</feature>
<dbReference type="SMART" id="SM00487">
    <property type="entry name" value="DEXDc"/>
    <property type="match status" value="1"/>
</dbReference>
<dbReference type="GO" id="GO:0003724">
    <property type="term" value="F:RNA helicase activity"/>
    <property type="evidence" value="ECO:0007669"/>
    <property type="project" value="UniProtKB-EC"/>
</dbReference>
<dbReference type="GO" id="GO:0005524">
    <property type="term" value="F:ATP binding"/>
    <property type="evidence" value="ECO:0007669"/>
    <property type="project" value="UniProtKB-KW"/>
</dbReference>
<dbReference type="AlphaFoldDB" id="A0A7R9L767"/>
<protein>
    <recommendedName>
        <fullName evidence="6">Helicase ATP-binding domain-containing protein</fullName>
    </recommendedName>
</protein>
<sequence length="218" mass="25122">MESEYVVVLDPNKDMDHEFEAEVGHRAAKEFAFKLDWFQMQAIIHLERHSNVLVSAHTSAGKTVVADYAIAMAFRSHSRVVYTSPIKALSNQKYRDFKKDFGDVGLLTGDVQIDTDSKCLIMTTEILLQMLYNRSEVIDKLEYVVFDECHYVNDPERGHVWEEVFILLPQECSLVLLSATVPNVVQFADWLGRTRRKKTYVVSTSKRPVPLQHYLYMG</sequence>
<dbReference type="Proteomes" id="UP000759131">
    <property type="component" value="Unassembled WGS sequence"/>
</dbReference>
<evidence type="ECO:0000313" key="7">
    <source>
        <dbReference type="EMBL" id="CAD7635092.1"/>
    </source>
</evidence>